<dbReference type="InterPro" id="IPR003675">
    <property type="entry name" value="Rce1/LyrA-like_dom"/>
</dbReference>
<dbReference type="Proteomes" id="UP000034468">
    <property type="component" value="Unassembled WGS sequence"/>
</dbReference>
<evidence type="ECO:0000313" key="11">
    <source>
        <dbReference type="Proteomes" id="UP000034188"/>
    </source>
</evidence>
<keyword evidence="2" id="KW-0472">Membrane</keyword>
<dbReference type="EMBL" id="JJPV01000023">
    <property type="protein sequence ID" value="KKH02823.1"/>
    <property type="molecule type" value="Genomic_DNA"/>
</dbReference>
<dbReference type="EMBL" id="JJPK01000038">
    <property type="protein sequence ID" value="KKG63412.1"/>
    <property type="molecule type" value="Genomic_DNA"/>
</dbReference>
<feature type="region of interest" description="Disordered" evidence="1">
    <location>
        <begin position="52"/>
        <end position="75"/>
    </location>
</feature>
<evidence type="ECO:0000313" key="13">
    <source>
        <dbReference type="Proteomes" id="UP000034279"/>
    </source>
</evidence>
<evidence type="ECO:0000259" key="3">
    <source>
        <dbReference type="Pfam" id="PF02517"/>
    </source>
</evidence>
<feature type="transmembrane region" description="Helical" evidence="2">
    <location>
        <begin position="294"/>
        <end position="313"/>
    </location>
</feature>
<organism evidence="7 12">
    <name type="scientific">Methanosarcina mazei</name>
    <name type="common">Methanosarcina frisia</name>
    <dbReference type="NCBI Taxonomy" id="2209"/>
    <lineage>
        <taxon>Archaea</taxon>
        <taxon>Methanobacteriati</taxon>
        <taxon>Methanobacteriota</taxon>
        <taxon>Stenosarchaea group</taxon>
        <taxon>Methanomicrobia</taxon>
        <taxon>Methanosarcinales</taxon>
        <taxon>Methanosarcinaceae</taxon>
        <taxon>Methanosarcina</taxon>
    </lineage>
</organism>
<evidence type="ECO:0000313" key="10">
    <source>
        <dbReference type="Proteomes" id="UP000033835"/>
    </source>
</evidence>
<keyword evidence="2" id="KW-1133">Transmembrane helix</keyword>
<dbReference type="GO" id="GO:0006508">
    <property type="term" value="P:proteolysis"/>
    <property type="evidence" value="ECO:0007669"/>
    <property type="project" value="UniProtKB-KW"/>
</dbReference>
<evidence type="ECO:0000313" key="9">
    <source>
        <dbReference type="EMBL" id="KKH02823.1"/>
    </source>
</evidence>
<dbReference type="Proteomes" id="UP000033835">
    <property type="component" value="Unassembled WGS sequence"/>
</dbReference>
<dbReference type="GO" id="GO:0004175">
    <property type="term" value="F:endopeptidase activity"/>
    <property type="evidence" value="ECO:0007669"/>
    <property type="project" value="UniProtKB-ARBA"/>
</dbReference>
<evidence type="ECO:0000256" key="1">
    <source>
        <dbReference type="SAM" id="MobiDB-lite"/>
    </source>
</evidence>
<dbReference type="EMBL" id="JJPW01000070">
    <property type="protein sequence ID" value="KKG99361.1"/>
    <property type="molecule type" value="Genomic_DNA"/>
</dbReference>
<dbReference type="RefSeq" id="WP_235270002.1">
    <property type="nucleotide sequence ID" value="NZ_JJPU01000046.1"/>
</dbReference>
<feature type="transmembrane region" description="Helical" evidence="2">
    <location>
        <begin position="146"/>
        <end position="165"/>
    </location>
</feature>
<reference evidence="10 11" key="1">
    <citation type="journal article" date="2015" name="ISME J.">
        <title>Genomic and phenotypic differentiation among Methanosarcina mazei populations from Columbia River sediment.</title>
        <authorList>
            <person name="Youngblut N.D."/>
            <person name="Wirth J.S."/>
            <person name="Henriksen J.R."/>
            <person name="Smith M."/>
            <person name="Simon H."/>
            <person name="Metcalf W.W."/>
            <person name="Whitaker R.J."/>
        </authorList>
    </citation>
    <scope>NUCLEOTIDE SEQUENCE [LARGE SCALE GENOMIC DNA]</scope>
    <source>
        <strain evidence="5 11">3.F.T.1A.1</strain>
        <strain evidence="4 13">3.F.T.1A.2</strain>
        <strain evidence="6 15">3.F.T.1A.4</strain>
        <strain evidence="8 14">3.H.M.1B.1</strain>
        <strain evidence="9 10">3.H.M.1B.2</strain>
        <strain evidence="7 12">3.H.M.1B.5</strain>
    </source>
</reference>
<evidence type="ECO:0000313" key="4">
    <source>
        <dbReference type="EMBL" id="KKG56907.1"/>
    </source>
</evidence>
<feature type="domain" description="CAAX prenyl protease 2/Lysostaphin resistance protein A-like" evidence="3">
    <location>
        <begin position="294"/>
        <end position="384"/>
    </location>
</feature>
<evidence type="ECO:0000313" key="7">
    <source>
        <dbReference type="EMBL" id="KKG99361.1"/>
    </source>
</evidence>
<evidence type="ECO:0000313" key="8">
    <source>
        <dbReference type="EMBL" id="KKH00354.1"/>
    </source>
</evidence>
<dbReference type="PANTHER" id="PTHR43592:SF15">
    <property type="entry name" value="CAAX AMINO TERMINAL PROTEASE FAMILY PROTEIN"/>
    <property type="match status" value="1"/>
</dbReference>
<sequence length="399" mass="44248">MQNPINFHEKQKKLSLLIIISVLALALLAVSPAASSSSMELSSSAEVGSFSEQVHAEVSGETENSGAAQLPNEDPEPFQKIRQRVDIVYAAGGIGAAILILFGYLHITSENSGFAKKSLSSLHWPRTWKNEEYEEVEQEKYEARKLRLLTVAPVLGITLAELLIFSDRMGIAVWMHIGIVIALSLSDMFLKDPQIHRIYQAFMLLPVLRLINLSMPVFFETTLYTFVFVYGPLALPVGIIVLHQRDSLEQLGITLKHIVPYMIISIPLGFLLGLGEYFTIQAGYLIPDLSFGNLLKLTITMVFFVGLVEELIFRSILQTRLESALGVKEALLITSLIFGLMHSGYGTFQEILYTGFVGLIMGLAFYKTRSLPFIATLHGFVNVFLFGILPHQLGTLPGI</sequence>
<feature type="transmembrane region" description="Helical" evidence="2">
    <location>
        <begin position="254"/>
        <end position="274"/>
    </location>
</feature>
<evidence type="ECO:0000256" key="2">
    <source>
        <dbReference type="SAM" id="Phobius"/>
    </source>
</evidence>
<dbReference type="Proteomes" id="UP000034566">
    <property type="component" value="Unassembled WGS sequence"/>
</dbReference>
<comment type="caution">
    <text evidence="7">The sequence shown here is derived from an EMBL/GenBank/DDBJ whole genome shotgun (WGS) entry which is preliminary data.</text>
</comment>
<feature type="transmembrane region" description="Helical" evidence="2">
    <location>
        <begin position="225"/>
        <end position="242"/>
    </location>
</feature>
<dbReference type="EMBL" id="JJPI01000019">
    <property type="protein sequence ID" value="KKG57581.1"/>
    <property type="molecule type" value="Genomic_DNA"/>
</dbReference>
<proteinExistence type="predicted"/>
<feature type="transmembrane region" description="Helical" evidence="2">
    <location>
        <begin position="351"/>
        <end position="366"/>
    </location>
</feature>
<dbReference type="EMBL" id="JJPJ01000162">
    <property type="protein sequence ID" value="KKG56907.1"/>
    <property type="molecule type" value="Genomic_DNA"/>
</dbReference>
<accession>A0A0F8JD82</accession>
<dbReference type="EMBL" id="JJPU01000046">
    <property type="protein sequence ID" value="KKH00354.1"/>
    <property type="molecule type" value="Genomic_DNA"/>
</dbReference>
<feature type="transmembrane region" description="Helical" evidence="2">
    <location>
        <begin position="87"/>
        <end position="107"/>
    </location>
</feature>
<feature type="transmembrane region" description="Helical" evidence="2">
    <location>
        <begin position="171"/>
        <end position="190"/>
    </location>
</feature>
<dbReference type="Proteomes" id="UP000034253">
    <property type="component" value="Unassembled WGS sequence"/>
</dbReference>
<dbReference type="PATRIC" id="fig|2209.42.peg.4244"/>
<dbReference type="GO" id="GO:0080120">
    <property type="term" value="P:CAAX-box protein maturation"/>
    <property type="evidence" value="ECO:0007669"/>
    <property type="project" value="UniProtKB-ARBA"/>
</dbReference>
<evidence type="ECO:0000313" key="15">
    <source>
        <dbReference type="Proteomes" id="UP000034566"/>
    </source>
</evidence>
<dbReference type="Proteomes" id="UP000034279">
    <property type="component" value="Unassembled WGS sequence"/>
</dbReference>
<evidence type="ECO:0000313" key="6">
    <source>
        <dbReference type="EMBL" id="KKG63412.1"/>
    </source>
</evidence>
<dbReference type="AlphaFoldDB" id="A0A0F8JD82"/>
<dbReference type="Pfam" id="PF02517">
    <property type="entry name" value="Rce1-like"/>
    <property type="match status" value="1"/>
</dbReference>
<keyword evidence="2" id="KW-0812">Transmembrane</keyword>
<evidence type="ECO:0000313" key="5">
    <source>
        <dbReference type="EMBL" id="KKG57581.1"/>
    </source>
</evidence>
<keyword evidence="7" id="KW-0378">Hydrolase</keyword>
<feature type="transmembrane region" description="Helical" evidence="2">
    <location>
        <begin position="373"/>
        <end position="393"/>
    </location>
</feature>
<evidence type="ECO:0000313" key="14">
    <source>
        <dbReference type="Proteomes" id="UP000034468"/>
    </source>
</evidence>
<dbReference type="Proteomes" id="UP000034188">
    <property type="component" value="Unassembled WGS sequence"/>
</dbReference>
<protein>
    <submittedName>
        <fullName evidence="7">CAAX protease</fullName>
    </submittedName>
</protein>
<gene>
    <name evidence="5" type="ORF">DU33_19450</name>
    <name evidence="6" type="ORF">DU45_20345</name>
    <name evidence="7" type="ORF">DU56_04660</name>
    <name evidence="4" type="ORF">DU64_05345</name>
    <name evidence="8" type="ORF">DU66_09335</name>
    <name evidence="9" type="ORF">DU68_01425</name>
</gene>
<keyword evidence="7" id="KW-0645">Protease</keyword>
<dbReference type="PANTHER" id="PTHR43592">
    <property type="entry name" value="CAAX AMINO TERMINAL PROTEASE"/>
    <property type="match status" value="1"/>
</dbReference>
<name>A0A0F8JD82_METMZ</name>
<evidence type="ECO:0000313" key="12">
    <source>
        <dbReference type="Proteomes" id="UP000034253"/>
    </source>
</evidence>